<dbReference type="Gene3D" id="1.10.3210.10">
    <property type="entry name" value="Hypothetical protein af1432"/>
    <property type="match status" value="1"/>
</dbReference>
<evidence type="ECO:0000256" key="2">
    <source>
        <dbReference type="ARBA" id="ARBA00022723"/>
    </source>
</evidence>
<sequence length="197" mass="22391">MYEKFLGHGYDRDQVLKIMQDCLSAKRFQHCLGVEAAAQHLAQLNDYSLEKAGLAGLLHDYAKELSDSDFLALIDKYSLDPDLKNWGNNIWHGKVGIYKIKEDLGVTDAEILKAIEDHTTGSHQMTTLDKIVYVADYIEDNRDFPGVNQARQIAEQSLDKAVAYETAHTLTHLIDRKLPIYPQTIDTYNAFVGELRY</sequence>
<proteinExistence type="predicted"/>
<keyword evidence="9" id="KW-1185">Reference proteome</keyword>
<protein>
    <recommendedName>
        <fullName evidence="1">bis(5'-nucleosyl)-tetraphosphatase (symmetrical)</fullName>
        <ecNumber evidence="1">3.6.1.41</ecNumber>
    </recommendedName>
</protein>
<dbReference type="InterPro" id="IPR051094">
    <property type="entry name" value="Diverse_Catalytic_Enzymes"/>
</dbReference>
<evidence type="ECO:0000313" key="9">
    <source>
        <dbReference type="Proteomes" id="UP000254082"/>
    </source>
</evidence>
<dbReference type="CDD" id="cd00077">
    <property type="entry name" value="HDc"/>
    <property type="match status" value="1"/>
</dbReference>
<evidence type="ECO:0000256" key="1">
    <source>
        <dbReference type="ARBA" id="ARBA00012506"/>
    </source>
</evidence>
<dbReference type="AlphaFoldDB" id="A0A380JCG9"/>
<dbReference type="PROSITE" id="PS51831">
    <property type="entry name" value="HD"/>
    <property type="match status" value="1"/>
</dbReference>
<keyword evidence="4 8" id="KW-0378">Hydrolase</keyword>
<dbReference type="InterPro" id="IPR005249">
    <property type="entry name" value="YqeK"/>
</dbReference>
<evidence type="ECO:0000313" key="8">
    <source>
        <dbReference type="EMBL" id="SUN35785.1"/>
    </source>
</evidence>
<dbReference type="EMBL" id="UHFA01000002">
    <property type="protein sequence ID" value="SUN35785.1"/>
    <property type="molecule type" value="Genomic_DNA"/>
</dbReference>
<dbReference type="InterPro" id="IPR006674">
    <property type="entry name" value="HD_domain"/>
</dbReference>
<dbReference type="GO" id="GO:0008803">
    <property type="term" value="F:bis(5'-nucleosyl)-tetraphosphatase (symmetrical) activity"/>
    <property type="evidence" value="ECO:0007669"/>
    <property type="project" value="UniProtKB-EC"/>
</dbReference>
<dbReference type="Proteomes" id="UP000254082">
    <property type="component" value="Unassembled WGS sequence"/>
</dbReference>
<gene>
    <name evidence="8" type="ORF">NCTC11391_00824</name>
</gene>
<dbReference type="PANTHER" id="PTHR35795:SF1">
    <property type="entry name" value="BIS(5'-NUCLEOSYL)-TETRAPHOSPHATASE, SYMMETRICAL"/>
    <property type="match status" value="1"/>
</dbReference>
<organism evidence="8 9">
    <name type="scientific">Streptococcus downei MFe28</name>
    <dbReference type="NCBI Taxonomy" id="764290"/>
    <lineage>
        <taxon>Bacteria</taxon>
        <taxon>Bacillati</taxon>
        <taxon>Bacillota</taxon>
        <taxon>Bacilli</taxon>
        <taxon>Lactobacillales</taxon>
        <taxon>Streptococcaceae</taxon>
        <taxon>Streptococcus</taxon>
    </lineage>
</organism>
<dbReference type="RefSeq" id="WP_003001197.1">
    <property type="nucleotide sequence ID" value="NZ_UHFA01000002.1"/>
</dbReference>
<dbReference type="SMART" id="SM00471">
    <property type="entry name" value="HDc"/>
    <property type="match status" value="1"/>
</dbReference>
<keyword evidence="3" id="KW-0547">Nucleotide-binding</keyword>
<dbReference type="InterPro" id="IPR003607">
    <property type="entry name" value="HD/PDEase_dom"/>
</dbReference>
<dbReference type="GO" id="GO:0000166">
    <property type="term" value="F:nucleotide binding"/>
    <property type="evidence" value="ECO:0007669"/>
    <property type="project" value="UniProtKB-KW"/>
</dbReference>
<evidence type="ECO:0000256" key="3">
    <source>
        <dbReference type="ARBA" id="ARBA00022741"/>
    </source>
</evidence>
<reference evidence="8 9" key="1">
    <citation type="submission" date="2018-06" db="EMBL/GenBank/DDBJ databases">
        <authorList>
            <consortium name="Pathogen Informatics"/>
            <person name="Doyle S."/>
        </authorList>
    </citation>
    <scope>NUCLEOTIDE SEQUENCE [LARGE SCALE GENOMIC DNA]</scope>
    <source>
        <strain evidence="9">NCTC 11391</strain>
    </source>
</reference>
<evidence type="ECO:0000256" key="6">
    <source>
        <dbReference type="ARBA" id="ARBA00049417"/>
    </source>
</evidence>
<dbReference type="NCBIfam" id="TIGR00488">
    <property type="entry name" value="bis(5'-nucleosyl)-tetraphosphatase (symmetrical) YqeK"/>
    <property type="match status" value="1"/>
</dbReference>
<keyword evidence="5" id="KW-0408">Iron</keyword>
<dbReference type="GO" id="GO:0046872">
    <property type="term" value="F:metal ion binding"/>
    <property type="evidence" value="ECO:0007669"/>
    <property type="project" value="UniProtKB-KW"/>
</dbReference>
<dbReference type="EC" id="3.6.1.41" evidence="1"/>
<dbReference type="Pfam" id="PF01966">
    <property type="entry name" value="HD"/>
    <property type="match status" value="1"/>
</dbReference>
<dbReference type="PANTHER" id="PTHR35795">
    <property type="entry name" value="SLR1885 PROTEIN"/>
    <property type="match status" value="1"/>
</dbReference>
<comment type="catalytic activity">
    <reaction evidence="6">
        <text>P(1),P(4)-bis(5'-adenosyl) tetraphosphate + H2O = 2 ADP + 2 H(+)</text>
        <dbReference type="Rhea" id="RHEA:24252"/>
        <dbReference type="ChEBI" id="CHEBI:15377"/>
        <dbReference type="ChEBI" id="CHEBI:15378"/>
        <dbReference type="ChEBI" id="CHEBI:58141"/>
        <dbReference type="ChEBI" id="CHEBI:456216"/>
        <dbReference type="EC" id="3.6.1.41"/>
    </reaction>
</comment>
<evidence type="ECO:0000256" key="5">
    <source>
        <dbReference type="ARBA" id="ARBA00023004"/>
    </source>
</evidence>
<evidence type="ECO:0000259" key="7">
    <source>
        <dbReference type="PROSITE" id="PS51831"/>
    </source>
</evidence>
<keyword evidence="2" id="KW-0479">Metal-binding</keyword>
<dbReference type="OrthoDB" id="9782134at2"/>
<feature type="domain" description="HD" evidence="7">
    <location>
        <begin position="27"/>
        <end position="141"/>
    </location>
</feature>
<name>A0A380JCG9_STRDO</name>
<evidence type="ECO:0000256" key="4">
    <source>
        <dbReference type="ARBA" id="ARBA00022801"/>
    </source>
</evidence>
<dbReference type="SUPFAM" id="SSF109604">
    <property type="entry name" value="HD-domain/PDEase-like"/>
    <property type="match status" value="1"/>
</dbReference>
<accession>A0A380JCG9</accession>